<feature type="domain" description="Tryptophan synthase beta chain-like PALP" evidence="8">
    <location>
        <begin position="137"/>
        <end position="413"/>
    </location>
</feature>
<comment type="similarity">
    <text evidence="2">Belongs to the serine/threonine dehydratase family.</text>
</comment>
<feature type="region of interest" description="Disordered" evidence="7">
    <location>
        <begin position="415"/>
        <end position="437"/>
    </location>
</feature>
<accession>A0AA35R1P0</accession>
<sequence length="437" mass="47524">MGKLIYMSSVTDPYQPVERELNLTRRVLEIMAERHKPKLVVQTRSPDVVRDIDLYQQIEANGGRVQVNMTVTTDDEDVRRTFEPFCPSNTVRLKAISEVQDAGVETCITMTPAASGDLTLWNRPTLHDVIRARGRIAPYVWRTPLHHYLSLDKLLDAEVWVKHENHQRLGAFKMRGGINLLSQLSDEEKERGVITASSGNHGQSIAYAAGILGIKCIVCVPEGANAGKVASIESLGAQVIHHGPYFDFTNEYAQRLSKEEGYRYVHAVNEPMLIAGVGTYTLEILEDLPDVDYIIVPLGGGSGASGACIVAKSVNPDVKVVAVQAESAQAAYLSWKAGELVDAPMESNAEGLATGRGYALPQSILRDLLDDFILVSDEEMEQAIVLHLENTHNLTEHAGAASLAGALKMKGQAARQEGRAGYERRQPVAGSSAGCAG</sequence>
<evidence type="ECO:0000256" key="2">
    <source>
        <dbReference type="ARBA" id="ARBA00010869"/>
    </source>
</evidence>
<gene>
    <name evidence="9" type="ORF">GBAR_LOCUS2563</name>
</gene>
<comment type="caution">
    <text evidence="9">The sequence shown here is derived from an EMBL/GenBank/DDBJ whole genome shotgun (WGS) entry which is preliminary data.</text>
</comment>
<protein>
    <recommendedName>
        <fullName evidence="5">L-serine deaminase</fullName>
    </recommendedName>
    <alternativeName>
        <fullName evidence="6">L-threonine dehydratase</fullName>
    </alternativeName>
</protein>
<dbReference type="Proteomes" id="UP001174909">
    <property type="component" value="Unassembled WGS sequence"/>
</dbReference>
<keyword evidence="4" id="KW-0456">Lyase</keyword>
<dbReference type="GO" id="GO:0006567">
    <property type="term" value="P:L-threonine catabolic process"/>
    <property type="evidence" value="ECO:0007669"/>
    <property type="project" value="TreeGrafter"/>
</dbReference>
<evidence type="ECO:0000256" key="1">
    <source>
        <dbReference type="ARBA" id="ARBA00001933"/>
    </source>
</evidence>
<dbReference type="Gene3D" id="3.40.50.1100">
    <property type="match status" value="2"/>
</dbReference>
<keyword evidence="10" id="KW-1185">Reference proteome</keyword>
<dbReference type="SUPFAM" id="SSF53686">
    <property type="entry name" value="Tryptophan synthase beta subunit-like PLP-dependent enzymes"/>
    <property type="match status" value="1"/>
</dbReference>
<proteinExistence type="inferred from homology"/>
<name>A0AA35R1P0_GEOBA</name>
<dbReference type="InterPro" id="IPR050147">
    <property type="entry name" value="Ser/Thr_Dehydratase"/>
</dbReference>
<keyword evidence="3" id="KW-0663">Pyridoxal phosphate</keyword>
<evidence type="ECO:0000259" key="8">
    <source>
        <dbReference type="Pfam" id="PF00291"/>
    </source>
</evidence>
<dbReference type="CDD" id="cd01562">
    <property type="entry name" value="Thr-dehyd"/>
    <property type="match status" value="1"/>
</dbReference>
<dbReference type="GO" id="GO:0006565">
    <property type="term" value="P:L-serine catabolic process"/>
    <property type="evidence" value="ECO:0007669"/>
    <property type="project" value="TreeGrafter"/>
</dbReference>
<dbReference type="GO" id="GO:0003941">
    <property type="term" value="F:L-serine ammonia-lyase activity"/>
    <property type="evidence" value="ECO:0007669"/>
    <property type="project" value="TreeGrafter"/>
</dbReference>
<reference evidence="9" key="1">
    <citation type="submission" date="2023-03" db="EMBL/GenBank/DDBJ databases">
        <authorList>
            <person name="Steffen K."/>
            <person name="Cardenas P."/>
        </authorList>
    </citation>
    <scope>NUCLEOTIDE SEQUENCE</scope>
</reference>
<dbReference type="EMBL" id="CASHTH010000354">
    <property type="protein sequence ID" value="CAI7998917.1"/>
    <property type="molecule type" value="Genomic_DNA"/>
</dbReference>
<dbReference type="PANTHER" id="PTHR48078:SF7">
    <property type="entry name" value="BLL6502 PROTEIN"/>
    <property type="match status" value="1"/>
</dbReference>
<dbReference type="Pfam" id="PF00291">
    <property type="entry name" value="PALP"/>
    <property type="match status" value="1"/>
</dbReference>
<comment type="cofactor">
    <cofactor evidence="1">
        <name>pyridoxal 5'-phosphate</name>
        <dbReference type="ChEBI" id="CHEBI:597326"/>
    </cofactor>
</comment>
<dbReference type="Gene3D" id="3.80.30.30">
    <property type="match status" value="1"/>
</dbReference>
<dbReference type="PANTHER" id="PTHR48078">
    <property type="entry name" value="THREONINE DEHYDRATASE, MITOCHONDRIAL-RELATED"/>
    <property type="match status" value="1"/>
</dbReference>
<dbReference type="InterPro" id="IPR001926">
    <property type="entry name" value="TrpB-like_PALP"/>
</dbReference>
<evidence type="ECO:0000313" key="10">
    <source>
        <dbReference type="Proteomes" id="UP001174909"/>
    </source>
</evidence>
<evidence type="ECO:0000256" key="6">
    <source>
        <dbReference type="ARBA" id="ARBA00042605"/>
    </source>
</evidence>
<evidence type="ECO:0000256" key="4">
    <source>
        <dbReference type="ARBA" id="ARBA00023239"/>
    </source>
</evidence>
<dbReference type="AlphaFoldDB" id="A0AA35R1P0"/>
<feature type="compositionally biased region" description="Basic and acidic residues" evidence="7">
    <location>
        <begin position="416"/>
        <end position="426"/>
    </location>
</feature>
<evidence type="ECO:0000256" key="7">
    <source>
        <dbReference type="SAM" id="MobiDB-lite"/>
    </source>
</evidence>
<dbReference type="GO" id="GO:0004794">
    <property type="term" value="F:threonine deaminase activity"/>
    <property type="evidence" value="ECO:0007669"/>
    <property type="project" value="TreeGrafter"/>
</dbReference>
<dbReference type="InterPro" id="IPR036052">
    <property type="entry name" value="TrpB-like_PALP_sf"/>
</dbReference>
<organism evidence="9 10">
    <name type="scientific">Geodia barretti</name>
    <name type="common">Barrett's horny sponge</name>
    <dbReference type="NCBI Taxonomy" id="519541"/>
    <lineage>
        <taxon>Eukaryota</taxon>
        <taxon>Metazoa</taxon>
        <taxon>Porifera</taxon>
        <taxon>Demospongiae</taxon>
        <taxon>Heteroscleromorpha</taxon>
        <taxon>Tetractinellida</taxon>
        <taxon>Astrophorina</taxon>
        <taxon>Geodiidae</taxon>
        <taxon>Geodia</taxon>
    </lineage>
</organism>
<evidence type="ECO:0000256" key="3">
    <source>
        <dbReference type="ARBA" id="ARBA00022898"/>
    </source>
</evidence>
<dbReference type="GO" id="GO:0009097">
    <property type="term" value="P:isoleucine biosynthetic process"/>
    <property type="evidence" value="ECO:0007669"/>
    <property type="project" value="TreeGrafter"/>
</dbReference>
<evidence type="ECO:0000256" key="5">
    <source>
        <dbReference type="ARBA" id="ARBA00041766"/>
    </source>
</evidence>
<evidence type="ECO:0000313" key="9">
    <source>
        <dbReference type="EMBL" id="CAI7998917.1"/>
    </source>
</evidence>
<dbReference type="FunFam" id="3.40.50.1100:FF:000005">
    <property type="entry name" value="Threonine dehydratase catabolic"/>
    <property type="match status" value="1"/>
</dbReference>